<dbReference type="Proteomes" id="UP000254718">
    <property type="component" value="Unassembled WGS sequence"/>
</dbReference>
<name>A0A0F3SWT7_ECOLX</name>
<dbReference type="EMBL" id="UWXJ01000001">
    <property type="protein sequence ID" value="VCY83475.1"/>
    <property type="molecule type" value="Genomic_DNA"/>
</dbReference>
<feature type="region of interest" description="Disordered" evidence="1">
    <location>
        <begin position="203"/>
        <end position="235"/>
    </location>
</feature>
<evidence type="ECO:0000313" key="2">
    <source>
        <dbReference type="EMBL" id="EFA9847292.1"/>
    </source>
</evidence>
<evidence type="ECO:0000313" key="4">
    <source>
        <dbReference type="EMBL" id="HAI8959848.1"/>
    </source>
</evidence>
<dbReference type="AlphaFoldDB" id="A0A0F3SWT7"/>
<proteinExistence type="predicted"/>
<evidence type="ECO:0000313" key="3">
    <source>
        <dbReference type="EMBL" id="EFI0214837.1"/>
    </source>
</evidence>
<dbReference type="Proteomes" id="UP000521994">
    <property type="component" value="Unassembled WGS sequence"/>
</dbReference>
<evidence type="ECO:0000313" key="5">
    <source>
        <dbReference type="EMBL" id="STM23995.1"/>
    </source>
</evidence>
<evidence type="ECO:0000313" key="8">
    <source>
        <dbReference type="Proteomes" id="UP000281521"/>
    </source>
</evidence>
<reference evidence="4" key="6">
    <citation type="submission" date="2020-04" db="EMBL/GenBank/DDBJ databases">
        <authorList>
            <consortium name="NCBI Pathogen Detection Project"/>
        </authorList>
    </citation>
    <scope>NUCLEOTIDE SEQUENCE</scope>
    <source>
        <strain evidence="4">TW14994</strain>
    </source>
</reference>
<reference evidence="2 10" key="3">
    <citation type="submission" date="2018-08" db="EMBL/GenBank/DDBJ databases">
        <authorList>
            <consortium name="GenomeTrakr network: Whole genome sequencing for foodborne pathogen traceback"/>
        </authorList>
    </citation>
    <scope>NUCLEOTIDE SEQUENCE [LARGE SCALE GENOMIC DNA]</scope>
    <source>
        <strain evidence="2 10">AZ-TG102963</strain>
    </source>
</reference>
<accession>A0A0F3SWT7</accession>
<evidence type="ECO:0000313" key="6">
    <source>
        <dbReference type="EMBL" id="VCY83475.1"/>
    </source>
</evidence>
<reference evidence="3 9" key="5">
    <citation type="submission" date="2020-02" db="EMBL/GenBank/DDBJ databases">
        <authorList>
            <consortium name="PulseNet: The National Subtyping Network for Foodborne Disease Surveillance"/>
            <person name="Tarr C.L."/>
            <person name="Trees E."/>
            <person name="Katz L.S."/>
            <person name="Carleton-Romer H.A."/>
            <person name="Stroika S."/>
            <person name="Kucerova Z."/>
            <person name="Roache K.F."/>
            <person name="Sabol A.L."/>
            <person name="Besser J."/>
            <person name="Gerner-Smidt P."/>
        </authorList>
    </citation>
    <scope>NUCLEOTIDE SEQUENCE [LARGE SCALE GENOMIC DNA]</scope>
    <source>
        <strain evidence="3 9">2014C-3796</strain>
    </source>
</reference>
<dbReference type="EMBL" id="DABFUC010000026">
    <property type="protein sequence ID" value="HAI8959848.1"/>
    <property type="molecule type" value="Genomic_DNA"/>
</dbReference>
<reference evidence="6 8" key="4">
    <citation type="submission" date="2018-10" db="EMBL/GenBank/DDBJ databases">
        <authorList>
            <person name="Noll B N."/>
        </authorList>
    </citation>
    <scope>NUCLEOTIDE SEQUENCE [LARGE SCALE GENOMIC DNA]</scope>
    <source>
        <strain evidence="6">Ecoli022</strain>
    </source>
</reference>
<gene>
    <name evidence="4" type="primary">yneK</name>
    <name evidence="5" type="synonym">yneK_1</name>
    <name evidence="6" type="ORF">BANRA_02133</name>
    <name evidence="3" type="ORF">BG944_004074</name>
    <name evidence="2" type="ORF">C1Q91_003738</name>
    <name evidence="4" type="ORF">HKA49_004095</name>
    <name evidence="5" type="ORF">NCTC8333_02957</name>
</gene>
<reference evidence="5 7" key="2">
    <citation type="submission" date="2018-06" db="EMBL/GenBank/DDBJ databases">
        <authorList>
            <consortium name="Pathogen Informatics"/>
            <person name="Doyle S."/>
        </authorList>
    </citation>
    <scope>NUCLEOTIDE SEQUENCE [LARGE SCALE GENOMIC DNA]</scope>
    <source>
        <strain evidence="5 7">NCTC8333</strain>
    </source>
</reference>
<evidence type="ECO:0000313" key="9">
    <source>
        <dbReference type="Proteomes" id="UP000521994"/>
    </source>
</evidence>
<organism evidence="4 11">
    <name type="scientific">Escherichia coli</name>
    <dbReference type="NCBI Taxonomy" id="562"/>
    <lineage>
        <taxon>Bacteria</taxon>
        <taxon>Pseudomonadati</taxon>
        <taxon>Pseudomonadota</taxon>
        <taxon>Gammaproteobacteria</taxon>
        <taxon>Enterobacterales</taxon>
        <taxon>Enterobacteriaceae</taxon>
        <taxon>Escherichia</taxon>
    </lineage>
</organism>
<evidence type="ECO:0000313" key="11">
    <source>
        <dbReference type="Proteomes" id="UP000842385"/>
    </source>
</evidence>
<protein>
    <submittedName>
        <fullName evidence="5">Protein</fullName>
    </submittedName>
</protein>
<dbReference type="Proteomes" id="UP000523388">
    <property type="component" value="Unassembled WGS sequence"/>
</dbReference>
<dbReference type="EMBL" id="AASCJS010000024">
    <property type="protein sequence ID" value="EFA9847292.1"/>
    <property type="molecule type" value="Genomic_DNA"/>
</dbReference>
<evidence type="ECO:0000256" key="1">
    <source>
        <dbReference type="SAM" id="MobiDB-lite"/>
    </source>
</evidence>
<reference evidence="4 11" key="1">
    <citation type="journal article" date="2018" name="Genome Biol.">
        <title>SKESA: strategic k-mer extension for scrupulous assemblies.</title>
        <authorList>
            <person name="Souvorov A."/>
            <person name="Agarwala R."/>
            <person name="Lipman D.J."/>
        </authorList>
    </citation>
    <scope>NUCLEOTIDE SEQUENCE [LARGE SCALE GENOMIC DNA]</scope>
    <source>
        <strain evidence="4 11">TW14994</strain>
    </source>
</reference>
<evidence type="ECO:0000313" key="10">
    <source>
        <dbReference type="Proteomes" id="UP000523388"/>
    </source>
</evidence>
<evidence type="ECO:0000313" key="7">
    <source>
        <dbReference type="Proteomes" id="UP000254718"/>
    </source>
</evidence>
<dbReference type="Proteomes" id="UP000281521">
    <property type="component" value="Unassembled WGS sequence"/>
</dbReference>
<dbReference type="EMBL" id="AASXRC010000026">
    <property type="protein sequence ID" value="EFI0214837.1"/>
    <property type="molecule type" value="Genomic_DNA"/>
</dbReference>
<dbReference type="EMBL" id="UGFE01000002">
    <property type="protein sequence ID" value="STM23995.1"/>
    <property type="molecule type" value="Genomic_DNA"/>
</dbReference>
<sequence length="235" mass="27248">MGRVFQTGVERVLFLFLNDFIEQFPMFNLGVPIKRAHTPHIEPLPPDRHTAADYLRQFDLLVLNFISRGNFVILPRLWNNSEVHRWFVNKDPNLITAILDITDSELKEDLLQSLMDSLGSNKHVLPEVCICFLSLLAEQESPHFQDLFLFFANMLLHYHQFMNPNESDLNDVLMPASLSDDKIIKHMARRTLKLFVKNETPPKVTHEDLVKNRPRSPVRPPIPATAKTPDLPERH</sequence>
<dbReference type="NCBIfam" id="NF033404">
    <property type="entry name" value="YneK"/>
    <property type="match status" value="1"/>
</dbReference>
<dbReference type="Proteomes" id="UP000842385">
    <property type="component" value="Unassembled WGS sequence"/>
</dbReference>